<dbReference type="Proteomes" id="UP000644192">
    <property type="component" value="Unassembled WGS sequence"/>
</dbReference>
<dbReference type="InterPro" id="IPR039418">
    <property type="entry name" value="LexA-like"/>
</dbReference>
<evidence type="ECO:0000256" key="3">
    <source>
        <dbReference type="ARBA" id="ARBA00023163"/>
    </source>
</evidence>
<keyword evidence="3" id="KW-0804">Transcription</keyword>
<keyword evidence="1" id="KW-0805">Transcription regulation</keyword>
<dbReference type="GO" id="GO:0003677">
    <property type="term" value="F:DNA binding"/>
    <property type="evidence" value="ECO:0007669"/>
    <property type="project" value="UniProtKB-KW"/>
</dbReference>
<organism evidence="4 5">
    <name type="scientific">Pseudomonas aeruginosa</name>
    <dbReference type="NCBI Taxonomy" id="287"/>
    <lineage>
        <taxon>Bacteria</taxon>
        <taxon>Pseudomonadati</taxon>
        <taxon>Pseudomonadota</taxon>
        <taxon>Gammaproteobacteria</taxon>
        <taxon>Pseudomonadales</taxon>
        <taxon>Pseudomonadaceae</taxon>
        <taxon>Pseudomonas</taxon>
    </lineage>
</organism>
<evidence type="ECO:0000256" key="2">
    <source>
        <dbReference type="ARBA" id="ARBA00023125"/>
    </source>
</evidence>
<dbReference type="InterPro" id="IPR001387">
    <property type="entry name" value="Cro/C1-type_HTH"/>
</dbReference>
<gene>
    <name evidence="4" type="ORF">GUL26_26060</name>
</gene>
<reference evidence="4" key="1">
    <citation type="submission" date="2020-01" db="EMBL/GenBank/DDBJ databases">
        <title>Bacteria Cultured from War Wounds Associated with the Conflict in Eastern Ukraine.</title>
        <authorList>
            <person name="Snesrud E."/>
            <person name="Galac M.R."/>
            <person name="Mc Gann P."/>
            <person name="Valentine K."/>
            <person name="Viacheslav K."/>
        </authorList>
    </citation>
    <scope>NUCLEOTIDE SEQUENCE</scope>
    <source>
        <strain evidence="4">VNMU148</strain>
    </source>
</reference>
<dbReference type="AlphaFoldDB" id="A0A424X0P9"/>
<evidence type="ECO:0000313" key="4">
    <source>
        <dbReference type="EMBL" id="MZZ15731.1"/>
    </source>
</evidence>
<sequence length="282" mass="31040">MSRQRRPLAPHEALECARLKAIYLKRKAEASARGQAITQESVGEACGWASAQSTVNQYMSGKLALNIDALLKFSQVLSFSPAEVSPRLAAELEEMTRIANGLTDQGPAALKAVEPNAELIGCMSPWDDSTPLGPDEVAIPLYKEVELAGGTGATEVVEVPGRLLRFARSTLREAGVDEKNAACATLRGRSMERLIMDGATIGIDRGATHIEDGEIYAFDHDGMLRVKFLYRLPGGGLRIRSENDEEYPDEFLTPEQAQQIRVLGWVFWWSTVRRKRGLRLAK</sequence>
<comment type="caution">
    <text evidence="4">The sequence shown here is derived from an EMBL/GenBank/DDBJ whole genome shotgun (WGS) entry which is preliminary data.</text>
</comment>
<dbReference type="PANTHER" id="PTHR40661">
    <property type="match status" value="1"/>
</dbReference>
<dbReference type="InterPro" id="IPR015927">
    <property type="entry name" value="Peptidase_S24_S26A/B/C"/>
</dbReference>
<name>A0A424X0P9_PSEAI</name>
<dbReference type="PROSITE" id="PS50943">
    <property type="entry name" value="HTH_CROC1"/>
    <property type="match status" value="1"/>
</dbReference>
<evidence type="ECO:0000313" key="5">
    <source>
        <dbReference type="Proteomes" id="UP000644192"/>
    </source>
</evidence>
<dbReference type="InterPro" id="IPR036286">
    <property type="entry name" value="LexA/Signal_pep-like_sf"/>
</dbReference>
<dbReference type="CDD" id="cd00093">
    <property type="entry name" value="HTH_XRE"/>
    <property type="match status" value="1"/>
</dbReference>
<dbReference type="SUPFAM" id="SSF47413">
    <property type="entry name" value="lambda repressor-like DNA-binding domains"/>
    <property type="match status" value="1"/>
</dbReference>
<dbReference type="RefSeq" id="WP_003159046.1">
    <property type="nucleotide sequence ID" value="NZ_CAHPRM010000009.1"/>
</dbReference>
<dbReference type="EMBL" id="WXZT01000022">
    <property type="protein sequence ID" value="MZZ15731.1"/>
    <property type="molecule type" value="Genomic_DNA"/>
</dbReference>
<dbReference type="Gene3D" id="2.10.109.10">
    <property type="entry name" value="Umud Fragment, subunit A"/>
    <property type="match status" value="1"/>
</dbReference>
<evidence type="ECO:0000256" key="1">
    <source>
        <dbReference type="ARBA" id="ARBA00023015"/>
    </source>
</evidence>
<dbReference type="InterPro" id="IPR010982">
    <property type="entry name" value="Lambda_DNA-bd_dom_sf"/>
</dbReference>
<accession>A0A424X0P9</accession>
<protein>
    <submittedName>
        <fullName evidence="4">Transcriptional regulator</fullName>
    </submittedName>
</protein>
<keyword evidence="2" id="KW-0238">DNA-binding</keyword>
<dbReference type="SUPFAM" id="SSF51306">
    <property type="entry name" value="LexA/Signal peptidase"/>
    <property type="match status" value="1"/>
</dbReference>
<dbReference type="Gene3D" id="1.10.260.40">
    <property type="entry name" value="lambda repressor-like DNA-binding domains"/>
    <property type="match status" value="1"/>
</dbReference>
<dbReference type="CDD" id="cd06529">
    <property type="entry name" value="S24_LexA-like"/>
    <property type="match status" value="1"/>
</dbReference>
<dbReference type="Pfam" id="PF00717">
    <property type="entry name" value="Peptidase_S24"/>
    <property type="match status" value="1"/>
</dbReference>
<proteinExistence type="predicted"/>
<dbReference type="PANTHER" id="PTHR40661:SF2">
    <property type="entry name" value="HTH-TYPE TRANSCRIPTIONAL REGULATOR PRTR"/>
    <property type="match status" value="1"/>
</dbReference>